<protein>
    <submittedName>
        <fullName evidence="2">Uncharacterized protein</fullName>
    </submittedName>
</protein>
<dbReference type="Proteomes" id="UP001152797">
    <property type="component" value="Unassembled WGS sequence"/>
</dbReference>
<evidence type="ECO:0000313" key="3">
    <source>
        <dbReference type="EMBL" id="CAL1161397.1"/>
    </source>
</evidence>
<accession>A0A9P1GES3</accession>
<proteinExistence type="predicted"/>
<gene>
    <name evidence="2" type="ORF">C1SCF055_LOCUS33512</name>
</gene>
<evidence type="ECO:0000256" key="1">
    <source>
        <dbReference type="SAM" id="MobiDB-lite"/>
    </source>
</evidence>
<evidence type="ECO:0000313" key="4">
    <source>
        <dbReference type="Proteomes" id="UP001152797"/>
    </source>
</evidence>
<dbReference type="EMBL" id="CAMXCT020004179">
    <property type="protein sequence ID" value="CAL1161397.1"/>
    <property type="molecule type" value="Genomic_DNA"/>
</dbReference>
<evidence type="ECO:0000313" key="2">
    <source>
        <dbReference type="EMBL" id="CAI4008022.1"/>
    </source>
</evidence>
<dbReference type="PANTHER" id="PTHR38150:SF1">
    <property type="entry name" value="PFU DOMAIN-CONTAINING PROTEIN"/>
    <property type="match status" value="1"/>
</dbReference>
<feature type="region of interest" description="Disordered" evidence="1">
    <location>
        <begin position="195"/>
        <end position="227"/>
    </location>
</feature>
<dbReference type="OrthoDB" id="273382at2759"/>
<dbReference type="EMBL" id="CAMXCT010004179">
    <property type="protein sequence ID" value="CAI4008022.1"/>
    <property type="molecule type" value="Genomic_DNA"/>
</dbReference>
<organism evidence="2">
    <name type="scientific">Cladocopium goreaui</name>
    <dbReference type="NCBI Taxonomy" id="2562237"/>
    <lineage>
        <taxon>Eukaryota</taxon>
        <taxon>Sar</taxon>
        <taxon>Alveolata</taxon>
        <taxon>Dinophyceae</taxon>
        <taxon>Suessiales</taxon>
        <taxon>Symbiodiniaceae</taxon>
        <taxon>Cladocopium</taxon>
    </lineage>
</organism>
<name>A0A9P1GES3_9DINO</name>
<reference evidence="2" key="1">
    <citation type="submission" date="2022-10" db="EMBL/GenBank/DDBJ databases">
        <authorList>
            <person name="Chen Y."/>
            <person name="Dougan E. K."/>
            <person name="Chan C."/>
            <person name="Rhodes N."/>
            <person name="Thang M."/>
        </authorList>
    </citation>
    <scope>NUCLEOTIDE SEQUENCE</scope>
</reference>
<dbReference type="AlphaFoldDB" id="A0A9P1GES3"/>
<reference evidence="3" key="2">
    <citation type="submission" date="2024-04" db="EMBL/GenBank/DDBJ databases">
        <authorList>
            <person name="Chen Y."/>
            <person name="Shah S."/>
            <person name="Dougan E. K."/>
            <person name="Thang M."/>
            <person name="Chan C."/>
        </authorList>
    </citation>
    <scope>NUCLEOTIDE SEQUENCE [LARGE SCALE GENOMIC DNA]</scope>
</reference>
<dbReference type="PANTHER" id="PTHR38150">
    <property type="entry name" value="EF-HAND DOMAIN-CONTAINING PROTEIN"/>
    <property type="match status" value="1"/>
</dbReference>
<feature type="compositionally biased region" description="Pro residues" evidence="1">
    <location>
        <begin position="204"/>
        <end position="216"/>
    </location>
</feature>
<comment type="caution">
    <text evidence="2">The sequence shown here is derived from an EMBL/GenBank/DDBJ whole genome shotgun (WGS) entry which is preliminary data.</text>
</comment>
<keyword evidence="4" id="KW-1185">Reference proteome</keyword>
<dbReference type="EMBL" id="CAMXCT030004179">
    <property type="protein sequence ID" value="CAL4795334.1"/>
    <property type="molecule type" value="Genomic_DNA"/>
</dbReference>
<sequence length="445" mass="50572">MESLSSRPPAVSLGVPTVLPGLDEILYREAEERKHRQEMREREALIHLREQSIPRLGRRSKAYYGARLERELLAAFDQCPERNFIALNDQKEVLAIPRSKVGDVLELMGFVKDNSFCSRLGVLLDREESGMICFDRLLHFISNALDTERTPPRFLAFSLEEECFNQLEWQLSKDFGRMLYNKHNKSTTESIARRFERAADPEPPRPPSPPPRPTTPRCPAARAGKGAQLEKEIKELNLQQEMQECTFHPQLIASTPQRRAASPHVRNFEATVMRMKQAQKQHQRRLKEQNRIPAGEKYEKLRRLGPQPFSCAFRRRSKPKPLVYVDVKVGSGRTGRVGVHEGDDFRVLARQPAVKGENRNFAKTFQLDRDARPIRTLSLGEPGFGTLSKGCLRLARLADAETGKVAAKLSPEPGRPQKFIVDGDKASQLRHVATAAMADVQRTQE</sequence>